<evidence type="ECO:0000256" key="11">
    <source>
        <dbReference type="SAM" id="Phobius"/>
    </source>
</evidence>
<dbReference type="EMBL" id="VFPG01000002">
    <property type="protein sequence ID" value="TQM26019.1"/>
    <property type="molecule type" value="Genomic_DNA"/>
</dbReference>
<dbReference type="InterPro" id="IPR011712">
    <property type="entry name" value="Sig_transdc_His_kin_sub3_dim/P"/>
</dbReference>
<keyword evidence="6 14" id="KW-0418">Kinase</keyword>
<evidence type="ECO:0000256" key="9">
    <source>
        <dbReference type="SAM" id="Coils"/>
    </source>
</evidence>
<keyword evidence="11" id="KW-0812">Transmembrane</keyword>
<evidence type="ECO:0000256" key="2">
    <source>
        <dbReference type="ARBA" id="ARBA00012438"/>
    </source>
</evidence>
<reference evidence="14 15" key="1">
    <citation type="submission" date="2019-06" db="EMBL/GenBank/DDBJ databases">
        <title>Sequencing the genomes of 1000 actinobacteria strains.</title>
        <authorList>
            <person name="Klenk H.-P."/>
        </authorList>
    </citation>
    <scope>NUCLEOTIDE SEQUENCE [LARGE SCALE GENOMIC DNA]</scope>
    <source>
        <strain evidence="14 15">DSM 103495</strain>
    </source>
</reference>
<dbReference type="EC" id="2.7.13.3" evidence="2"/>
<keyword evidence="15" id="KW-1185">Reference proteome</keyword>
<feature type="compositionally biased region" description="Basic and acidic residues" evidence="10">
    <location>
        <begin position="543"/>
        <end position="562"/>
    </location>
</feature>
<feature type="compositionally biased region" description="Basic and acidic residues" evidence="10">
    <location>
        <begin position="446"/>
        <end position="466"/>
    </location>
</feature>
<evidence type="ECO:0000256" key="8">
    <source>
        <dbReference type="ARBA" id="ARBA00023012"/>
    </source>
</evidence>
<dbReference type="Gene3D" id="1.20.5.1930">
    <property type="match status" value="1"/>
</dbReference>
<dbReference type="PANTHER" id="PTHR24421">
    <property type="entry name" value="NITRATE/NITRITE SENSOR PROTEIN NARX-RELATED"/>
    <property type="match status" value="1"/>
</dbReference>
<evidence type="ECO:0000259" key="13">
    <source>
        <dbReference type="Pfam" id="PF07730"/>
    </source>
</evidence>
<name>A0A543EWY4_9NOCA</name>
<keyword evidence="11" id="KW-1133">Transmembrane helix</keyword>
<comment type="catalytic activity">
    <reaction evidence="1">
        <text>ATP + protein L-histidine = ADP + protein N-phospho-L-histidine.</text>
        <dbReference type="EC" id="2.7.13.3"/>
    </reaction>
</comment>
<feature type="transmembrane region" description="Helical" evidence="11">
    <location>
        <begin position="32"/>
        <end position="48"/>
    </location>
</feature>
<comment type="caution">
    <text evidence="14">The sequence shown here is derived from an EMBL/GenBank/DDBJ whole genome shotgun (WGS) entry which is preliminary data.</text>
</comment>
<feature type="compositionally biased region" description="Basic and acidic residues" evidence="10">
    <location>
        <begin position="491"/>
        <end position="508"/>
    </location>
</feature>
<dbReference type="Pfam" id="PF07730">
    <property type="entry name" value="HisKA_3"/>
    <property type="match status" value="1"/>
</dbReference>
<dbReference type="PANTHER" id="PTHR24421:SF10">
    <property type="entry name" value="NITRATE_NITRITE SENSOR PROTEIN NARQ"/>
    <property type="match status" value="1"/>
</dbReference>
<dbReference type="GO" id="GO:0005524">
    <property type="term" value="F:ATP binding"/>
    <property type="evidence" value="ECO:0007669"/>
    <property type="project" value="UniProtKB-KW"/>
</dbReference>
<dbReference type="GO" id="GO:0000155">
    <property type="term" value="F:phosphorelay sensor kinase activity"/>
    <property type="evidence" value="ECO:0007669"/>
    <property type="project" value="InterPro"/>
</dbReference>
<evidence type="ECO:0000256" key="5">
    <source>
        <dbReference type="ARBA" id="ARBA00022741"/>
    </source>
</evidence>
<feature type="coiled-coil region" evidence="9">
    <location>
        <begin position="151"/>
        <end position="184"/>
    </location>
</feature>
<evidence type="ECO:0000313" key="14">
    <source>
        <dbReference type="EMBL" id="TQM26019.1"/>
    </source>
</evidence>
<evidence type="ECO:0000256" key="3">
    <source>
        <dbReference type="ARBA" id="ARBA00022553"/>
    </source>
</evidence>
<dbReference type="Pfam" id="PF02518">
    <property type="entry name" value="HATPase_c"/>
    <property type="match status" value="1"/>
</dbReference>
<dbReference type="GO" id="GO:0046983">
    <property type="term" value="F:protein dimerization activity"/>
    <property type="evidence" value="ECO:0007669"/>
    <property type="project" value="InterPro"/>
</dbReference>
<dbReference type="GO" id="GO:0016020">
    <property type="term" value="C:membrane"/>
    <property type="evidence" value="ECO:0007669"/>
    <property type="project" value="InterPro"/>
</dbReference>
<feature type="region of interest" description="Disordered" evidence="10">
    <location>
        <begin position="423"/>
        <end position="508"/>
    </location>
</feature>
<keyword evidence="4" id="KW-0808">Transferase</keyword>
<keyword evidence="5" id="KW-0547">Nucleotide-binding</keyword>
<evidence type="ECO:0000256" key="4">
    <source>
        <dbReference type="ARBA" id="ARBA00022679"/>
    </source>
</evidence>
<dbReference type="InterPro" id="IPR003594">
    <property type="entry name" value="HATPase_dom"/>
</dbReference>
<feature type="domain" description="Signal transduction histidine kinase subgroup 3 dimerisation and phosphoacceptor" evidence="13">
    <location>
        <begin position="176"/>
        <end position="244"/>
    </location>
</feature>
<dbReference type="Proteomes" id="UP000316331">
    <property type="component" value="Unassembled WGS sequence"/>
</dbReference>
<evidence type="ECO:0000256" key="6">
    <source>
        <dbReference type="ARBA" id="ARBA00022777"/>
    </source>
</evidence>
<feature type="region of interest" description="Disordered" evidence="10">
    <location>
        <begin position="530"/>
        <end position="616"/>
    </location>
</feature>
<evidence type="ECO:0000256" key="1">
    <source>
        <dbReference type="ARBA" id="ARBA00000085"/>
    </source>
</evidence>
<evidence type="ECO:0000259" key="12">
    <source>
        <dbReference type="Pfam" id="PF02518"/>
    </source>
</evidence>
<dbReference type="InterPro" id="IPR050482">
    <property type="entry name" value="Sensor_HK_TwoCompSys"/>
</dbReference>
<dbReference type="SUPFAM" id="SSF55874">
    <property type="entry name" value="ATPase domain of HSP90 chaperone/DNA topoisomerase II/histidine kinase"/>
    <property type="match status" value="1"/>
</dbReference>
<keyword evidence="3" id="KW-0597">Phosphoprotein</keyword>
<feature type="compositionally biased region" description="Gly residues" evidence="10">
    <location>
        <begin position="423"/>
        <end position="438"/>
    </location>
</feature>
<dbReference type="InterPro" id="IPR036890">
    <property type="entry name" value="HATPase_C_sf"/>
</dbReference>
<sequence>MNRRWVADGALAGALLIVELIAAGPLADPRPLNAFGAVLLTVSTAVLVARRSRPLGVLLAHLALAIPYHANEFPHEAVVPATIVALYTVARYGTRARTASVIAGVLLFGVGGILLSRTGNENTALQAFGAVGWIVLACVAGEAVRLHRAYIAEALDRAERAERSRDAEARRQVAEERLRIARDLHDLLAHTITVIQVQAGVAAHLLTEGRADRTTVVAALDTIADACADARAELAATVGVLRTPGGEPRGPLPALAQLSVLAEPAEAAGAVVEFETTGEVRALAPTVEMVAYRIVQEALTNVAKHARATRAAVRLDYEADRLIVRVTDDGRGASVGAAGFGIRGMIERAEAVGGSLRTLGTDAGFAVIAELPIPGVPEAVGAVADSPGSSGDARRGGAQAPMGDLGRGGMGAQNVGVQVDGGSGRSHGDISGGVGVRGGVQALRGDGGRSDDGEARPDGMDARDVGTQEDGSNGVPRGVGVSGIGVLPIDDVDRSDGEDDGRGGMDAHDIGWRLDCGGGRWRGDIAGGVDVRGGVQTSMGDGGRSDDREAGRGRMDARDGGRQMDGGTGVRGSGDGGVRAYGGGGRWRITGGVGVQGSGQVSAGDGDRSESAGVAS</sequence>
<feature type="region of interest" description="Disordered" evidence="10">
    <location>
        <begin position="383"/>
        <end position="407"/>
    </location>
</feature>
<gene>
    <name evidence="14" type="ORF">FB390_6193</name>
</gene>
<feature type="transmembrane region" description="Helical" evidence="11">
    <location>
        <begin position="101"/>
        <end position="118"/>
    </location>
</feature>
<keyword evidence="9" id="KW-0175">Coiled coil</keyword>
<dbReference type="CDD" id="cd16917">
    <property type="entry name" value="HATPase_UhpB-NarQ-NarX-like"/>
    <property type="match status" value="1"/>
</dbReference>
<evidence type="ECO:0000256" key="10">
    <source>
        <dbReference type="SAM" id="MobiDB-lite"/>
    </source>
</evidence>
<keyword evidence="8" id="KW-0902">Two-component regulatory system</keyword>
<proteinExistence type="predicted"/>
<evidence type="ECO:0000313" key="15">
    <source>
        <dbReference type="Proteomes" id="UP000316331"/>
    </source>
</evidence>
<feature type="compositionally biased region" description="Gly residues" evidence="10">
    <location>
        <begin position="563"/>
        <end position="597"/>
    </location>
</feature>
<evidence type="ECO:0000256" key="7">
    <source>
        <dbReference type="ARBA" id="ARBA00022840"/>
    </source>
</evidence>
<keyword evidence="11" id="KW-0472">Membrane</keyword>
<organism evidence="14 15">
    <name type="scientific">Nocardia bhagyanarayanae</name>
    <dbReference type="NCBI Taxonomy" id="1215925"/>
    <lineage>
        <taxon>Bacteria</taxon>
        <taxon>Bacillati</taxon>
        <taxon>Actinomycetota</taxon>
        <taxon>Actinomycetes</taxon>
        <taxon>Mycobacteriales</taxon>
        <taxon>Nocardiaceae</taxon>
        <taxon>Nocardia</taxon>
    </lineage>
</organism>
<dbReference type="AlphaFoldDB" id="A0A543EWY4"/>
<accession>A0A543EWY4</accession>
<protein>
    <recommendedName>
        <fullName evidence="2">histidine kinase</fullName>
        <ecNumber evidence="2">2.7.13.3</ecNumber>
    </recommendedName>
</protein>
<feature type="domain" description="Histidine kinase/HSP90-like ATPase" evidence="12">
    <location>
        <begin position="291"/>
        <end position="335"/>
    </location>
</feature>
<keyword evidence="7" id="KW-0067">ATP-binding</keyword>
<dbReference type="Gene3D" id="3.30.565.10">
    <property type="entry name" value="Histidine kinase-like ATPase, C-terminal domain"/>
    <property type="match status" value="1"/>
</dbReference>
<dbReference type="RefSeq" id="WP_185757334.1">
    <property type="nucleotide sequence ID" value="NZ_VFPG01000002.1"/>
</dbReference>